<dbReference type="EMBL" id="JAUSVV010000006">
    <property type="protein sequence ID" value="MDQ0443367.1"/>
    <property type="molecule type" value="Genomic_DNA"/>
</dbReference>
<keyword evidence="2" id="KW-1185">Reference proteome</keyword>
<organism evidence="1 2">
    <name type="scientific">Methylobacterium persicinum</name>
    <dbReference type="NCBI Taxonomy" id="374426"/>
    <lineage>
        <taxon>Bacteria</taxon>
        <taxon>Pseudomonadati</taxon>
        <taxon>Pseudomonadota</taxon>
        <taxon>Alphaproteobacteria</taxon>
        <taxon>Hyphomicrobiales</taxon>
        <taxon>Methylobacteriaceae</taxon>
        <taxon>Methylobacterium</taxon>
    </lineage>
</organism>
<protein>
    <submittedName>
        <fullName evidence="1">Uncharacterized protein</fullName>
    </submittedName>
</protein>
<gene>
    <name evidence="1" type="ORF">QO016_002870</name>
</gene>
<name>A0ABU0HN53_9HYPH</name>
<evidence type="ECO:0000313" key="1">
    <source>
        <dbReference type="EMBL" id="MDQ0443367.1"/>
    </source>
</evidence>
<comment type="caution">
    <text evidence="1">The sequence shown here is derived from an EMBL/GenBank/DDBJ whole genome shotgun (WGS) entry which is preliminary data.</text>
</comment>
<sequence length="56" mass="5909">MPIALPTPHRLVLLGLLLVSLVVLADWAARVELARAVRNSLNDGAHSLAQIAAADD</sequence>
<evidence type="ECO:0000313" key="2">
    <source>
        <dbReference type="Proteomes" id="UP001236369"/>
    </source>
</evidence>
<proteinExistence type="predicted"/>
<accession>A0ABU0HN53</accession>
<reference evidence="1 2" key="1">
    <citation type="submission" date="2023-07" db="EMBL/GenBank/DDBJ databases">
        <title>Genomic Encyclopedia of Type Strains, Phase IV (KMG-IV): sequencing the most valuable type-strain genomes for metagenomic binning, comparative biology and taxonomic classification.</title>
        <authorList>
            <person name="Goeker M."/>
        </authorList>
    </citation>
    <scope>NUCLEOTIDE SEQUENCE [LARGE SCALE GENOMIC DNA]</scope>
    <source>
        <strain evidence="1 2">DSM 19562</strain>
    </source>
</reference>
<dbReference type="Proteomes" id="UP001236369">
    <property type="component" value="Unassembled WGS sequence"/>
</dbReference>